<dbReference type="Gene3D" id="2.30.29.30">
    <property type="entry name" value="Pleckstrin-homology domain (PH domain)/Phosphotyrosine-binding domain (PTB)"/>
    <property type="match status" value="3"/>
</dbReference>
<evidence type="ECO:0000259" key="4">
    <source>
        <dbReference type="PROSITE" id="PS50020"/>
    </source>
</evidence>
<dbReference type="InterPro" id="IPR006020">
    <property type="entry name" value="PTB/PI_dom"/>
</dbReference>
<protein>
    <submittedName>
        <fullName evidence="6">Amyloid beta precursor protein binding family B member 2 isoform X2</fullName>
    </submittedName>
</protein>
<dbReference type="Pfam" id="PF00640">
    <property type="entry name" value="PID"/>
    <property type="match status" value="3"/>
</dbReference>
<feature type="domain" description="PID" evidence="3">
    <location>
        <begin position="375"/>
        <end position="519"/>
    </location>
</feature>
<dbReference type="CDD" id="cd00201">
    <property type="entry name" value="WW"/>
    <property type="match status" value="1"/>
</dbReference>
<organism evidence="5 6">
    <name type="scientific">Hydra vulgaris</name>
    <name type="common">Hydra</name>
    <name type="synonym">Hydra attenuata</name>
    <dbReference type="NCBI Taxonomy" id="6087"/>
    <lineage>
        <taxon>Eukaryota</taxon>
        <taxon>Metazoa</taxon>
        <taxon>Cnidaria</taxon>
        <taxon>Hydrozoa</taxon>
        <taxon>Hydroidolina</taxon>
        <taxon>Anthoathecata</taxon>
        <taxon>Aplanulata</taxon>
        <taxon>Hydridae</taxon>
        <taxon>Hydra</taxon>
    </lineage>
</organism>
<feature type="compositionally biased region" description="Polar residues" evidence="2">
    <location>
        <begin position="198"/>
        <end position="207"/>
    </location>
</feature>
<accession>A0ABM4D4G0</accession>
<feature type="domain" description="WW" evidence="4">
    <location>
        <begin position="298"/>
        <end position="330"/>
    </location>
</feature>
<evidence type="ECO:0000256" key="2">
    <source>
        <dbReference type="SAM" id="MobiDB-lite"/>
    </source>
</evidence>
<dbReference type="InterPro" id="IPR011993">
    <property type="entry name" value="PH-like_dom_sf"/>
</dbReference>
<evidence type="ECO:0000259" key="3">
    <source>
        <dbReference type="PROSITE" id="PS01179"/>
    </source>
</evidence>
<dbReference type="PANTHER" id="PTHR14058:SF8">
    <property type="entry name" value="PROTEIN FE65 HOMOLOG"/>
    <property type="match status" value="1"/>
</dbReference>
<dbReference type="SMART" id="SM00462">
    <property type="entry name" value="PTB"/>
    <property type="match status" value="2"/>
</dbReference>
<dbReference type="SMART" id="SM00456">
    <property type="entry name" value="WW"/>
    <property type="match status" value="1"/>
</dbReference>
<dbReference type="GeneID" id="100215428"/>
<gene>
    <name evidence="6" type="primary">LOC100215428</name>
</gene>
<keyword evidence="5" id="KW-1185">Reference proteome</keyword>
<evidence type="ECO:0000313" key="5">
    <source>
        <dbReference type="Proteomes" id="UP001652625"/>
    </source>
</evidence>
<evidence type="ECO:0000256" key="1">
    <source>
        <dbReference type="ARBA" id="ARBA00022737"/>
    </source>
</evidence>
<dbReference type="Proteomes" id="UP001652625">
    <property type="component" value="Chromosome 12"/>
</dbReference>
<dbReference type="InterPro" id="IPR001202">
    <property type="entry name" value="WW_dom"/>
</dbReference>
<dbReference type="PANTHER" id="PTHR14058">
    <property type="entry name" value="AMYLOID BETA A4 PRECURSOR PROTEIN-BINDING FAMILY B"/>
    <property type="match status" value="1"/>
</dbReference>
<keyword evidence="1" id="KW-0677">Repeat</keyword>
<dbReference type="SUPFAM" id="SSF50729">
    <property type="entry name" value="PH domain-like"/>
    <property type="match status" value="3"/>
</dbReference>
<dbReference type="InterPro" id="IPR036020">
    <property type="entry name" value="WW_dom_sf"/>
</dbReference>
<dbReference type="SUPFAM" id="SSF51045">
    <property type="entry name" value="WW domain"/>
    <property type="match status" value="1"/>
</dbReference>
<evidence type="ECO:0000313" key="6">
    <source>
        <dbReference type="RefSeq" id="XP_065669174.1"/>
    </source>
</evidence>
<feature type="domain" description="PID" evidence="3">
    <location>
        <begin position="551"/>
        <end position="668"/>
    </location>
</feature>
<sequence>MEQNMLQEKRNAAQSVKSNQTKDYYSIIDSPINVEDTHVEHRDIWDNKAKRGKLITGPYSYVNVNIKPREKIENDMVVEPSNSVKHIEVNNDLYAIVDKTNSGSINNVINSQKLSCRKSSTNETVAIDRKNNSALSIGDVTESKPLIPKPYRSDIKNSSHDHQETVFNRVQYCPDAYRNSISTEDILVTDQSSLSKLPSYSELGNENNESHNKKSGGFSSGKQSKSEFQKTHRRMHSFEPVHKNFAENLPELNKFSTLGRDFSKTSTSTKMRKSKTSDELNSFDSLKISVLKNELNSDKLPDGWQEVKDGSETYYWHIWTGTIQYERPRACMTPNVSERFDSTQDLNQSLCSSTTNDFHISGQMSLNEDDELETGIRFPVHSMGWMDVDADKMGSNIIAETVNNCITIMEEQRYDLYQVSETWAEAKDIEIILEDKALKLYDPKSKTVLNTQPISKMRVWGVGRSEPRDFAYIARDQASGKHRCHMFRCHGELTGRSITNALQIICNRVLDEKRQTKEQIDCTKTSNLFQAPSKTSSVFNEKPYVEEKKRFTAKYVGQTAVSSSTGIDIVNKCVRELSEGKKTSDWCSVLIEVTTSEIKTIDCFKQHSILTHRVRFISFLGVAQDERFAAYILAVAKDAYACHVFFCAPHAGTLTKAIEQACKLRLEKMIQGKGYGCSNVIDSNQVPPQQDNQQVLLLSKKEKPKSFTSSMLGVFSKFNRREKKKENLLSQLSPNENEFAINYFGSCMVNIGTGIETVHKAVNTLVGGEKMSGFLQVQSDCITLSDSNYTALSKRVFDISSISFCGMASDRKHFGIIVSSSKNKYLCHVFEECKNYGSVVSAIQDVL</sequence>
<dbReference type="Gene3D" id="2.20.70.10">
    <property type="match status" value="1"/>
</dbReference>
<dbReference type="PROSITE" id="PS01179">
    <property type="entry name" value="PID"/>
    <property type="match status" value="2"/>
</dbReference>
<dbReference type="InterPro" id="IPR039576">
    <property type="entry name" value="APBB1/2/3"/>
</dbReference>
<dbReference type="PROSITE" id="PS50020">
    <property type="entry name" value="WW_DOMAIN_2"/>
    <property type="match status" value="1"/>
</dbReference>
<feature type="compositionally biased region" description="Basic and acidic residues" evidence="2">
    <location>
        <begin position="224"/>
        <end position="234"/>
    </location>
</feature>
<proteinExistence type="predicted"/>
<reference evidence="6" key="1">
    <citation type="submission" date="2025-08" db="UniProtKB">
        <authorList>
            <consortium name="RefSeq"/>
        </authorList>
    </citation>
    <scope>IDENTIFICATION</scope>
</reference>
<feature type="region of interest" description="Disordered" evidence="2">
    <location>
        <begin position="198"/>
        <end position="234"/>
    </location>
</feature>
<dbReference type="RefSeq" id="XP_065669174.1">
    <property type="nucleotide sequence ID" value="XM_065813102.1"/>
</dbReference>
<name>A0ABM4D4G0_HYDVU</name>